<dbReference type="CDD" id="cd00067">
    <property type="entry name" value="GAL4"/>
    <property type="match status" value="1"/>
</dbReference>
<evidence type="ECO:0000256" key="4">
    <source>
        <dbReference type="ARBA" id="ARBA00023242"/>
    </source>
</evidence>
<feature type="region of interest" description="Disordered" evidence="5">
    <location>
        <begin position="304"/>
        <end position="332"/>
    </location>
</feature>
<protein>
    <recommendedName>
        <fullName evidence="6">Zn(2)-C6 fungal-type domain-containing protein</fullName>
    </recommendedName>
</protein>
<feature type="compositionally biased region" description="Polar residues" evidence="5">
    <location>
        <begin position="61"/>
        <end position="82"/>
    </location>
</feature>
<keyword evidence="8" id="KW-1185">Reference proteome</keyword>
<comment type="caution">
    <text evidence="7">The sequence shown here is derived from an EMBL/GenBank/DDBJ whole genome shotgun (WGS) entry which is preliminary data.</text>
</comment>
<dbReference type="Proteomes" id="UP000191285">
    <property type="component" value="Unassembled WGS sequence"/>
</dbReference>
<evidence type="ECO:0000256" key="3">
    <source>
        <dbReference type="ARBA" id="ARBA00023163"/>
    </source>
</evidence>
<organism evidence="7 8">
    <name type="scientific">Penicillium steckii</name>
    <dbReference type="NCBI Taxonomy" id="303698"/>
    <lineage>
        <taxon>Eukaryota</taxon>
        <taxon>Fungi</taxon>
        <taxon>Dikarya</taxon>
        <taxon>Ascomycota</taxon>
        <taxon>Pezizomycotina</taxon>
        <taxon>Eurotiomycetes</taxon>
        <taxon>Eurotiomycetidae</taxon>
        <taxon>Eurotiales</taxon>
        <taxon>Aspergillaceae</taxon>
        <taxon>Penicillium</taxon>
    </lineage>
</organism>
<proteinExistence type="predicted"/>
<gene>
    <name evidence="7" type="ORF">PENSTE_c021G08361</name>
</gene>
<feature type="compositionally biased region" description="Polar residues" evidence="5">
    <location>
        <begin position="304"/>
        <end position="313"/>
    </location>
</feature>
<sequence length="345" mass="37851">MTSFVDGRALKLRASCDACNEAKVRCSQTKPTCARCEKNDIPCIYGLSRRSHKNAPRIGSSHESAPTHSQSRNRTIQPPDNASLSSPSSFSPLSGICSQPETPLHAMTPPAAPISHASQDVFSSTIPPNDLMADSTKLFSSLGQAQFDFPLDPEILDAASEFLDFPATNDTKNIGDNSLESLNYPVHMEFETQTHHSCRCVSRLIEELGSMSDSSVPHDRSVSFDAQLSQLRRIINITEDCVTCPCITQDEMSIMTTSILIGHILQGLEASLTRTYPTSSSSSSTSIFYIFSSKFSLQSSLRPSIRWPQTPSRRATDRSRRGKSTETASMATTVSKIRQGHYGYE</sequence>
<accession>A0A1V6SU35</accession>
<dbReference type="InterPro" id="IPR050675">
    <property type="entry name" value="OAF3"/>
</dbReference>
<dbReference type="PRINTS" id="PR00755">
    <property type="entry name" value="AFLATOXINBRP"/>
</dbReference>
<evidence type="ECO:0000256" key="2">
    <source>
        <dbReference type="ARBA" id="ARBA00023125"/>
    </source>
</evidence>
<dbReference type="InterPro" id="IPR001138">
    <property type="entry name" value="Zn2Cys6_DnaBD"/>
</dbReference>
<dbReference type="EMBL" id="MLKD01000021">
    <property type="protein sequence ID" value="OQE17270.1"/>
    <property type="molecule type" value="Genomic_DNA"/>
</dbReference>
<feature type="domain" description="Zn(2)-C6 fungal-type" evidence="6">
    <location>
        <begin position="15"/>
        <end position="45"/>
    </location>
</feature>
<keyword evidence="4" id="KW-0539">Nucleus</keyword>
<evidence type="ECO:0000256" key="5">
    <source>
        <dbReference type="SAM" id="MobiDB-lite"/>
    </source>
</evidence>
<dbReference type="Gene3D" id="4.10.240.10">
    <property type="entry name" value="Zn(2)-C6 fungal-type DNA-binding domain"/>
    <property type="match status" value="1"/>
</dbReference>
<dbReference type="InterPro" id="IPR036864">
    <property type="entry name" value="Zn2-C6_fun-type_DNA-bd_sf"/>
</dbReference>
<dbReference type="SMART" id="SM00066">
    <property type="entry name" value="GAL4"/>
    <property type="match status" value="1"/>
</dbReference>
<evidence type="ECO:0000313" key="8">
    <source>
        <dbReference type="Proteomes" id="UP000191285"/>
    </source>
</evidence>
<evidence type="ECO:0000259" key="6">
    <source>
        <dbReference type="PROSITE" id="PS50048"/>
    </source>
</evidence>
<feature type="region of interest" description="Disordered" evidence="5">
    <location>
        <begin position="54"/>
        <end position="112"/>
    </location>
</feature>
<keyword evidence="2" id="KW-0238">DNA-binding</keyword>
<keyword evidence="1" id="KW-0805">Transcription regulation</keyword>
<dbReference type="PROSITE" id="PS50048">
    <property type="entry name" value="ZN2_CY6_FUNGAL_2"/>
    <property type="match status" value="1"/>
</dbReference>
<dbReference type="OrthoDB" id="4349761at2759"/>
<dbReference type="PANTHER" id="PTHR31069">
    <property type="entry name" value="OLEATE-ACTIVATED TRANSCRIPTION FACTOR 1-RELATED"/>
    <property type="match status" value="1"/>
</dbReference>
<dbReference type="GO" id="GO:0003677">
    <property type="term" value="F:DNA binding"/>
    <property type="evidence" value="ECO:0007669"/>
    <property type="project" value="UniProtKB-KW"/>
</dbReference>
<dbReference type="PANTHER" id="PTHR31069:SF31">
    <property type="entry name" value="MONODICTYPHENONE CLUSTER TRANSCRIPTION FACTOR-RELATED"/>
    <property type="match status" value="1"/>
</dbReference>
<evidence type="ECO:0000313" key="7">
    <source>
        <dbReference type="EMBL" id="OQE17270.1"/>
    </source>
</evidence>
<dbReference type="GO" id="GO:0008270">
    <property type="term" value="F:zinc ion binding"/>
    <property type="evidence" value="ECO:0007669"/>
    <property type="project" value="InterPro"/>
</dbReference>
<name>A0A1V6SU35_9EURO</name>
<reference evidence="8" key="1">
    <citation type="journal article" date="2017" name="Nat. Microbiol.">
        <title>Global analysis of biosynthetic gene clusters reveals vast potential of secondary metabolite production in Penicillium species.</title>
        <authorList>
            <person name="Nielsen J.C."/>
            <person name="Grijseels S."/>
            <person name="Prigent S."/>
            <person name="Ji B."/>
            <person name="Dainat J."/>
            <person name="Nielsen K.F."/>
            <person name="Frisvad J.C."/>
            <person name="Workman M."/>
            <person name="Nielsen J."/>
        </authorList>
    </citation>
    <scope>NUCLEOTIDE SEQUENCE [LARGE SCALE GENOMIC DNA]</scope>
    <source>
        <strain evidence="8">IBT 24891</strain>
    </source>
</reference>
<dbReference type="GO" id="GO:0000981">
    <property type="term" value="F:DNA-binding transcription factor activity, RNA polymerase II-specific"/>
    <property type="evidence" value="ECO:0007669"/>
    <property type="project" value="InterPro"/>
</dbReference>
<keyword evidence="3" id="KW-0804">Transcription</keyword>
<evidence type="ECO:0000256" key="1">
    <source>
        <dbReference type="ARBA" id="ARBA00023015"/>
    </source>
</evidence>
<dbReference type="AlphaFoldDB" id="A0A1V6SU35"/>
<feature type="compositionally biased region" description="Low complexity" evidence="5">
    <location>
        <begin position="83"/>
        <end position="94"/>
    </location>
</feature>
<dbReference type="SUPFAM" id="SSF57701">
    <property type="entry name" value="Zn2/Cys6 DNA-binding domain"/>
    <property type="match status" value="1"/>
</dbReference>
<dbReference type="Pfam" id="PF00172">
    <property type="entry name" value="Zn_clus"/>
    <property type="match status" value="1"/>
</dbReference>